<protein>
    <submittedName>
        <fullName evidence="3">Uncharacterized protein LOC111240718</fullName>
    </submittedName>
</protein>
<dbReference type="PANTHER" id="PTHR48445">
    <property type="entry name" value="OS02G0782100 PROTEIN"/>
    <property type="match status" value="1"/>
</dbReference>
<dbReference type="InterPro" id="IPR012978">
    <property type="entry name" value="HEAT_RRP12"/>
</dbReference>
<sequence length="165" mass="19046">MGPATLLSLLPMNLEGEDLSDANVWLFPILKHYIVGAPLHYFTEEILVMIKRMREKVSKDTAKSFMNLEKHLRSKLKEEPDIRGIICTSLRLLIQQNNILDLEHKGYIGEDMAKEQVHYSQQVARDNLYVLKSFAKNWLKYLSEVFLKSTKDDGGCLQILLCNVH</sequence>
<reference evidence="3" key="1">
    <citation type="submission" date="2025-08" db="UniProtKB">
        <authorList>
            <consortium name="RefSeq"/>
        </authorList>
    </citation>
    <scope>IDENTIFICATION</scope>
    <source>
        <tissue evidence="3">Leaf</tissue>
    </source>
</reference>
<dbReference type="PANTHER" id="PTHR48445:SF1">
    <property type="entry name" value="OS02G0782100 PROTEIN"/>
    <property type="match status" value="1"/>
</dbReference>
<name>A0A3Q0ENL6_VIGRR</name>
<proteinExistence type="predicted"/>
<dbReference type="Pfam" id="PF08161">
    <property type="entry name" value="RRP12_HEAT"/>
    <property type="match status" value="1"/>
</dbReference>
<gene>
    <name evidence="3" type="primary">LOC111240718</name>
</gene>
<evidence type="ECO:0000259" key="1">
    <source>
        <dbReference type="Pfam" id="PF08161"/>
    </source>
</evidence>
<evidence type="ECO:0000313" key="3">
    <source>
        <dbReference type="RefSeq" id="XP_022631989.1"/>
    </source>
</evidence>
<accession>A0A3Q0ENL6</accession>
<feature type="domain" description="RRP12 HEAT" evidence="1">
    <location>
        <begin position="58"/>
        <end position="147"/>
    </location>
</feature>
<dbReference type="RefSeq" id="XP_022631989.1">
    <property type="nucleotide sequence ID" value="XM_022776268.1"/>
</dbReference>
<keyword evidence="2" id="KW-1185">Reference proteome</keyword>
<dbReference type="AlphaFoldDB" id="A0A3Q0ENL6"/>
<evidence type="ECO:0000313" key="2">
    <source>
        <dbReference type="Proteomes" id="UP000087766"/>
    </source>
</evidence>
<dbReference type="Proteomes" id="UP000087766">
    <property type="component" value="Unplaced"/>
</dbReference>
<organism evidence="2 3">
    <name type="scientific">Vigna radiata var. radiata</name>
    <name type="common">Mung bean</name>
    <name type="synonym">Phaseolus aureus</name>
    <dbReference type="NCBI Taxonomy" id="3916"/>
    <lineage>
        <taxon>Eukaryota</taxon>
        <taxon>Viridiplantae</taxon>
        <taxon>Streptophyta</taxon>
        <taxon>Embryophyta</taxon>
        <taxon>Tracheophyta</taxon>
        <taxon>Spermatophyta</taxon>
        <taxon>Magnoliopsida</taxon>
        <taxon>eudicotyledons</taxon>
        <taxon>Gunneridae</taxon>
        <taxon>Pentapetalae</taxon>
        <taxon>rosids</taxon>
        <taxon>fabids</taxon>
        <taxon>Fabales</taxon>
        <taxon>Fabaceae</taxon>
        <taxon>Papilionoideae</taxon>
        <taxon>50 kb inversion clade</taxon>
        <taxon>NPAAA clade</taxon>
        <taxon>indigoferoid/millettioid clade</taxon>
        <taxon>Phaseoleae</taxon>
        <taxon>Vigna</taxon>
    </lineage>
</organism>
<dbReference type="STRING" id="3916.A0A3Q0ENL6"/>
<dbReference type="OrthoDB" id="2192888at2759"/>
<dbReference type="GeneID" id="111240718"/>
<dbReference type="KEGG" id="vra:111240718"/>